<dbReference type="AlphaFoldDB" id="A0ABD5Z751"/>
<feature type="transmembrane region" description="Helical" evidence="7">
    <location>
        <begin position="103"/>
        <end position="126"/>
    </location>
</feature>
<dbReference type="PANTHER" id="PTHR43163:SF6">
    <property type="entry name" value="DIPEPTIDE TRANSPORT SYSTEM PERMEASE PROTEIN DPPB-RELATED"/>
    <property type="match status" value="1"/>
</dbReference>
<keyword evidence="10" id="KW-1185">Reference proteome</keyword>
<proteinExistence type="inferred from homology"/>
<dbReference type="EMBL" id="JBHTAR010000011">
    <property type="protein sequence ID" value="MFC7201001.1"/>
    <property type="molecule type" value="Genomic_DNA"/>
</dbReference>
<keyword evidence="5 7" id="KW-1133">Transmembrane helix</keyword>
<accession>A0ABD5Z751</accession>
<evidence type="ECO:0000313" key="10">
    <source>
        <dbReference type="Proteomes" id="UP001596447"/>
    </source>
</evidence>
<dbReference type="CDD" id="cd06261">
    <property type="entry name" value="TM_PBP2"/>
    <property type="match status" value="1"/>
</dbReference>
<keyword evidence="4 7" id="KW-0812">Transmembrane</keyword>
<comment type="subcellular location">
    <subcellularLocation>
        <location evidence="1 7">Cell membrane</location>
        <topology evidence="1 7">Multi-pass membrane protein</topology>
    </subcellularLocation>
</comment>
<dbReference type="InterPro" id="IPR045621">
    <property type="entry name" value="BPD_transp_1_N"/>
</dbReference>
<evidence type="ECO:0000256" key="3">
    <source>
        <dbReference type="ARBA" id="ARBA00022475"/>
    </source>
</evidence>
<dbReference type="PROSITE" id="PS50928">
    <property type="entry name" value="ABC_TM1"/>
    <property type="match status" value="1"/>
</dbReference>
<dbReference type="InterPro" id="IPR000515">
    <property type="entry name" value="MetI-like"/>
</dbReference>
<dbReference type="Gene3D" id="1.10.3720.10">
    <property type="entry name" value="MetI-like"/>
    <property type="match status" value="1"/>
</dbReference>
<feature type="transmembrane region" description="Helical" evidence="7">
    <location>
        <begin position="286"/>
        <end position="309"/>
    </location>
</feature>
<evidence type="ECO:0000256" key="7">
    <source>
        <dbReference type="RuleBase" id="RU363032"/>
    </source>
</evidence>
<evidence type="ECO:0000256" key="6">
    <source>
        <dbReference type="ARBA" id="ARBA00023136"/>
    </source>
</evidence>
<dbReference type="RefSeq" id="WP_279527760.1">
    <property type="nucleotide sequence ID" value="NZ_CP122312.1"/>
</dbReference>
<sequence length="354" mass="39201">MSRWQYFARRLLLSIPVVVFGTTVTFLIIFAGPIDPAAAILGQSASAAELQNVREQLGLTEPLWEQYIDFMTDMFLFQLGESWVINSGTPATEVIWNYAPRTIWLGFWSVLIAVFVGVPLGFYAGLNPNTGMDYLASLGGIVWRAMPNFWLAVILVSVLSQSQRFFFGFQWATWLVETNIVTPPNLAFLQYPVEAITDPVDWWWSIDDDGSFVAATKQILPAALVLGSASMGNEMRIGRTAVLETINSDYVETAKAKGLAGRTIVWKHVFRNALIPLVPIITGEAFLLLGGSVVVELVFAINGLGYLFFQAAVQGDLPLVGTLMYLFILLLVGVNILQDLLYTLIDPRVGYETE</sequence>
<comment type="caution">
    <text evidence="9">The sequence shown here is derived from an EMBL/GenBank/DDBJ whole genome shotgun (WGS) entry which is preliminary data.</text>
</comment>
<feature type="transmembrane region" description="Helical" evidence="7">
    <location>
        <begin position="316"/>
        <end position="337"/>
    </location>
</feature>
<keyword evidence="3" id="KW-1003">Cell membrane</keyword>
<organism evidence="9 10">
    <name type="scientific">Halospeciosus flavus</name>
    <dbReference type="NCBI Taxonomy" id="3032283"/>
    <lineage>
        <taxon>Archaea</taxon>
        <taxon>Methanobacteriati</taxon>
        <taxon>Methanobacteriota</taxon>
        <taxon>Stenosarchaea group</taxon>
        <taxon>Halobacteria</taxon>
        <taxon>Halobacteriales</taxon>
        <taxon>Halobacteriaceae</taxon>
        <taxon>Halospeciosus</taxon>
    </lineage>
</organism>
<keyword evidence="2 7" id="KW-0813">Transport</keyword>
<feature type="transmembrane region" description="Helical" evidence="7">
    <location>
        <begin position="138"/>
        <end position="159"/>
    </location>
</feature>
<reference evidence="9 10" key="1">
    <citation type="journal article" date="2019" name="Int. J. Syst. Evol. Microbiol.">
        <title>The Global Catalogue of Microorganisms (GCM) 10K type strain sequencing project: providing services to taxonomists for standard genome sequencing and annotation.</title>
        <authorList>
            <consortium name="The Broad Institute Genomics Platform"/>
            <consortium name="The Broad Institute Genome Sequencing Center for Infectious Disease"/>
            <person name="Wu L."/>
            <person name="Ma J."/>
        </authorList>
    </citation>
    <scope>NUCLEOTIDE SEQUENCE [LARGE SCALE GENOMIC DNA]</scope>
    <source>
        <strain evidence="9 10">XZGYJ-43</strain>
    </source>
</reference>
<evidence type="ECO:0000256" key="2">
    <source>
        <dbReference type="ARBA" id="ARBA00022448"/>
    </source>
</evidence>
<evidence type="ECO:0000256" key="5">
    <source>
        <dbReference type="ARBA" id="ARBA00022989"/>
    </source>
</evidence>
<gene>
    <name evidence="9" type="ORF">ACFQJ9_16580</name>
</gene>
<evidence type="ECO:0000313" key="9">
    <source>
        <dbReference type="EMBL" id="MFC7201001.1"/>
    </source>
</evidence>
<comment type="similarity">
    <text evidence="7">Belongs to the binding-protein-dependent transport system permease family.</text>
</comment>
<dbReference type="Pfam" id="PF00528">
    <property type="entry name" value="BPD_transp_1"/>
    <property type="match status" value="1"/>
</dbReference>
<dbReference type="Pfam" id="PF19300">
    <property type="entry name" value="BPD_transp_1_N"/>
    <property type="match status" value="1"/>
</dbReference>
<dbReference type="Proteomes" id="UP001596447">
    <property type="component" value="Unassembled WGS sequence"/>
</dbReference>
<feature type="domain" description="ABC transmembrane type-1" evidence="8">
    <location>
        <begin position="99"/>
        <end position="338"/>
    </location>
</feature>
<evidence type="ECO:0000256" key="4">
    <source>
        <dbReference type="ARBA" id="ARBA00022692"/>
    </source>
</evidence>
<name>A0ABD5Z751_9EURY</name>
<evidence type="ECO:0000256" key="1">
    <source>
        <dbReference type="ARBA" id="ARBA00004651"/>
    </source>
</evidence>
<dbReference type="InterPro" id="IPR035906">
    <property type="entry name" value="MetI-like_sf"/>
</dbReference>
<evidence type="ECO:0000259" key="8">
    <source>
        <dbReference type="PROSITE" id="PS50928"/>
    </source>
</evidence>
<protein>
    <submittedName>
        <fullName evidence="9">ABC transporter permease</fullName>
    </submittedName>
</protein>
<dbReference type="GO" id="GO:0005886">
    <property type="term" value="C:plasma membrane"/>
    <property type="evidence" value="ECO:0007669"/>
    <property type="project" value="UniProtKB-SubCell"/>
</dbReference>
<feature type="transmembrane region" description="Helical" evidence="7">
    <location>
        <begin position="12"/>
        <end position="34"/>
    </location>
</feature>
<dbReference type="PANTHER" id="PTHR43163">
    <property type="entry name" value="DIPEPTIDE TRANSPORT SYSTEM PERMEASE PROTEIN DPPB-RELATED"/>
    <property type="match status" value="1"/>
</dbReference>
<keyword evidence="6 7" id="KW-0472">Membrane</keyword>
<dbReference type="SUPFAM" id="SSF161098">
    <property type="entry name" value="MetI-like"/>
    <property type="match status" value="1"/>
</dbReference>